<keyword evidence="5 8" id="KW-0863">Zinc-finger</keyword>
<dbReference type="SMART" id="SM00184">
    <property type="entry name" value="RING"/>
    <property type="match status" value="1"/>
</dbReference>
<dbReference type="PROSITE" id="PS50089">
    <property type="entry name" value="ZF_RING_2"/>
    <property type="match status" value="1"/>
</dbReference>
<keyword evidence="3" id="KW-0808">Transferase</keyword>
<evidence type="ECO:0000256" key="7">
    <source>
        <dbReference type="ARBA" id="ARBA00022833"/>
    </source>
</evidence>
<feature type="region of interest" description="Disordered" evidence="9">
    <location>
        <begin position="72"/>
        <end position="95"/>
    </location>
</feature>
<keyword evidence="6" id="KW-0833">Ubl conjugation pathway</keyword>
<dbReference type="STRING" id="698492.A0A0E9N7V8"/>
<dbReference type="GO" id="GO:0016567">
    <property type="term" value="P:protein ubiquitination"/>
    <property type="evidence" value="ECO:0007669"/>
    <property type="project" value="UniProtKB-ARBA"/>
</dbReference>
<evidence type="ECO:0000256" key="5">
    <source>
        <dbReference type="ARBA" id="ARBA00022771"/>
    </source>
</evidence>
<evidence type="ECO:0000256" key="8">
    <source>
        <dbReference type="PROSITE-ProRule" id="PRU00175"/>
    </source>
</evidence>
<dbReference type="EMBL" id="BACD03000001">
    <property type="protein sequence ID" value="GAO45909.1"/>
    <property type="molecule type" value="Genomic_DNA"/>
</dbReference>
<name>A0A0E9N7V8_SAICN</name>
<dbReference type="GO" id="GO:0006511">
    <property type="term" value="P:ubiquitin-dependent protein catabolic process"/>
    <property type="evidence" value="ECO:0007669"/>
    <property type="project" value="TreeGrafter"/>
</dbReference>
<feature type="domain" description="RING-type" evidence="10">
    <location>
        <begin position="303"/>
        <end position="344"/>
    </location>
</feature>
<dbReference type="GO" id="GO:0008270">
    <property type="term" value="F:zinc ion binding"/>
    <property type="evidence" value="ECO:0007669"/>
    <property type="project" value="UniProtKB-KW"/>
</dbReference>
<evidence type="ECO:0000313" key="12">
    <source>
        <dbReference type="Proteomes" id="UP000033140"/>
    </source>
</evidence>
<evidence type="ECO:0000259" key="10">
    <source>
        <dbReference type="PROSITE" id="PS50089"/>
    </source>
</evidence>
<reference evidence="11 12" key="1">
    <citation type="journal article" date="2011" name="J. Gen. Appl. Microbiol.">
        <title>Draft genome sequencing of the enigmatic yeast Saitoella complicata.</title>
        <authorList>
            <person name="Nishida H."/>
            <person name="Hamamoto M."/>
            <person name="Sugiyama J."/>
        </authorList>
    </citation>
    <scope>NUCLEOTIDE SEQUENCE [LARGE SCALE GENOMIC DNA]</scope>
    <source>
        <strain evidence="11 12">NRRL Y-17804</strain>
    </source>
</reference>
<keyword evidence="12" id="KW-1185">Reference proteome</keyword>
<dbReference type="CDD" id="cd16667">
    <property type="entry name" value="RING-H2_RNF126-like"/>
    <property type="match status" value="1"/>
</dbReference>
<dbReference type="Pfam" id="PF14369">
    <property type="entry name" value="Zn_ribbon_19"/>
    <property type="match status" value="1"/>
</dbReference>
<sequence>MVNGSFYGPQPQRTAGVGSYSPVAVVNMSESEPSQALYYCHECQDEWNAQETDVGMPCPRCGSDFTEVIDQGADPRDLLHDDGDDFEDDDEYDDDEDVDGLGFNVAGPGGMPPFMFGNIAGNNTDHGPNREMMGMLQGLLQQFIGGRQPPPRADSNENGHTTSVDMPAQPQQAAGANVQFTFGSMAAGLGVAGTGRGDRQENGSGHVPVTDLSTFLQQAFGALAGGPADGGFAFGGGNGQAGGGLGRNLGDYVFSNRGFDEVVSRLMEQHQGSDAPPPTPEYVINAIPAFLVDENIAKSEWDCAVCKDDWQIGETALRLPCSHCFHDQCIKPWLKVNSTCPVCRSSVLGSGTAQRSAEQAGGSSVEGVTVATQASSSTSHQMPGSYPASASAPDILEQDDLD</sequence>
<proteinExistence type="predicted"/>
<gene>
    <name evidence="11" type="ORF">G7K_0155-t1</name>
</gene>
<feature type="compositionally biased region" description="Low complexity" evidence="9">
    <location>
        <begin position="368"/>
        <end position="379"/>
    </location>
</feature>
<dbReference type="InterPro" id="IPR001841">
    <property type="entry name" value="Znf_RING"/>
</dbReference>
<evidence type="ECO:0000256" key="3">
    <source>
        <dbReference type="ARBA" id="ARBA00022679"/>
    </source>
</evidence>
<dbReference type="GO" id="GO:0005634">
    <property type="term" value="C:nucleus"/>
    <property type="evidence" value="ECO:0007669"/>
    <property type="project" value="TreeGrafter"/>
</dbReference>
<reference evidence="11 12" key="3">
    <citation type="journal article" date="2015" name="Genome Announc.">
        <title>Draft Genome Sequence of the Archiascomycetous Yeast Saitoella complicata.</title>
        <authorList>
            <person name="Yamauchi K."/>
            <person name="Kondo S."/>
            <person name="Hamamoto M."/>
            <person name="Takahashi Y."/>
            <person name="Ogura Y."/>
            <person name="Hayashi T."/>
            <person name="Nishida H."/>
        </authorList>
    </citation>
    <scope>NUCLEOTIDE SEQUENCE [LARGE SCALE GENOMIC DNA]</scope>
    <source>
        <strain evidence="11 12">NRRL Y-17804</strain>
    </source>
</reference>
<dbReference type="Pfam" id="PF13639">
    <property type="entry name" value="zf-RING_2"/>
    <property type="match status" value="1"/>
</dbReference>
<evidence type="ECO:0000313" key="11">
    <source>
        <dbReference type="EMBL" id="GAO45909.1"/>
    </source>
</evidence>
<dbReference type="GO" id="GO:0061630">
    <property type="term" value="F:ubiquitin protein ligase activity"/>
    <property type="evidence" value="ECO:0007669"/>
    <property type="project" value="UniProtKB-EC"/>
</dbReference>
<feature type="compositionally biased region" description="Acidic residues" evidence="9">
    <location>
        <begin position="82"/>
        <end position="95"/>
    </location>
</feature>
<dbReference type="SUPFAM" id="SSF57850">
    <property type="entry name" value="RING/U-box"/>
    <property type="match status" value="1"/>
</dbReference>
<reference evidence="11 12" key="2">
    <citation type="journal article" date="2014" name="J. Gen. Appl. Microbiol.">
        <title>The early diverging ascomycetous budding yeast Saitoella complicata has three histone deacetylases belonging to the Clr6, Hos2, and Rpd3 lineages.</title>
        <authorList>
            <person name="Nishida H."/>
            <person name="Matsumoto T."/>
            <person name="Kondo S."/>
            <person name="Hamamoto M."/>
            <person name="Yoshikawa H."/>
        </authorList>
    </citation>
    <scope>NUCLEOTIDE SEQUENCE [LARGE SCALE GENOMIC DNA]</scope>
    <source>
        <strain evidence="11 12">NRRL Y-17804</strain>
    </source>
</reference>
<dbReference type="InterPro" id="IPR039525">
    <property type="entry name" value="RNF126-like_zinc-ribbon"/>
</dbReference>
<evidence type="ECO:0000256" key="4">
    <source>
        <dbReference type="ARBA" id="ARBA00022723"/>
    </source>
</evidence>
<dbReference type="OMA" id="GDRMFCH"/>
<dbReference type="FunFam" id="3.30.40.10:FF:000127">
    <property type="entry name" value="E3 ubiquitin-protein ligase RNF181"/>
    <property type="match status" value="1"/>
</dbReference>
<keyword evidence="7" id="KW-0862">Zinc</keyword>
<evidence type="ECO:0000256" key="6">
    <source>
        <dbReference type="ARBA" id="ARBA00022786"/>
    </source>
</evidence>
<feature type="region of interest" description="Disordered" evidence="9">
    <location>
        <begin position="354"/>
        <end position="402"/>
    </location>
</feature>
<comment type="catalytic activity">
    <reaction evidence="1">
        <text>S-ubiquitinyl-[E2 ubiquitin-conjugating enzyme]-L-cysteine + [acceptor protein]-L-lysine = [E2 ubiquitin-conjugating enzyme]-L-cysteine + N(6)-ubiquitinyl-[acceptor protein]-L-lysine.</text>
        <dbReference type="EC" id="2.3.2.27"/>
    </reaction>
</comment>
<dbReference type="Gene3D" id="3.30.40.10">
    <property type="entry name" value="Zinc/RING finger domain, C3HC4 (zinc finger)"/>
    <property type="match status" value="1"/>
</dbReference>
<organism evidence="11 12">
    <name type="scientific">Saitoella complicata (strain BCRC 22490 / CBS 7301 / JCM 7358 / NBRC 10748 / NRRL Y-17804)</name>
    <dbReference type="NCBI Taxonomy" id="698492"/>
    <lineage>
        <taxon>Eukaryota</taxon>
        <taxon>Fungi</taxon>
        <taxon>Dikarya</taxon>
        <taxon>Ascomycota</taxon>
        <taxon>Taphrinomycotina</taxon>
        <taxon>Taphrinomycotina incertae sedis</taxon>
        <taxon>Saitoella</taxon>
    </lineage>
</organism>
<evidence type="ECO:0000256" key="2">
    <source>
        <dbReference type="ARBA" id="ARBA00012483"/>
    </source>
</evidence>
<dbReference type="PANTHER" id="PTHR45931:SF3">
    <property type="entry name" value="RING ZINC FINGER-CONTAINING PROTEIN"/>
    <property type="match status" value="1"/>
</dbReference>
<comment type="caution">
    <text evidence="11">The sequence shown here is derived from an EMBL/GenBank/DDBJ whole genome shotgun (WGS) entry which is preliminary data.</text>
</comment>
<dbReference type="PANTHER" id="PTHR45931">
    <property type="entry name" value="SI:CH211-59O9.10"/>
    <property type="match status" value="1"/>
</dbReference>
<accession>A0A0E9N7V8</accession>
<dbReference type="Proteomes" id="UP000033140">
    <property type="component" value="Unassembled WGS sequence"/>
</dbReference>
<dbReference type="InterPro" id="IPR051834">
    <property type="entry name" value="RING_finger_E3_ligase"/>
</dbReference>
<dbReference type="InterPro" id="IPR013083">
    <property type="entry name" value="Znf_RING/FYVE/PHD"/>
</dbReference>
<evidence type="ECO:0000256" key="1">
    <source>
        <dbReference type="ARBA" id="ARBA00000900"/>
    </source>
</evidence>
<protein>
    <recommendedName>
        <fullName evidence="2">RING-type E3 ubiquitin transferase</fullName>
        <ecNumber evidence="2">2.3.2.27</ecNumber>
    </recommendedName>
</protein>
<evidence type="ECO:0000256" key="9">
    <source>
        <dbReference type="SAM" id="MobiDB-lite"/>
    </source>
</evidence>
<dbReference type="AlphaFoldDB" id="A0A0E9N7V8"/>
<keyword evidence="4" id="KW-0479">Metal-binding</keyword>
<dbReference type="EC" id="2.3.2.27" evidence="2"/>